<dbReference type="OrthoDB" id="292693at2759"/>
<dbReference type="SUPFAM" id="SSF55961">
    <property type="entry name" value="Bet v1-like"/>
    <property type="match status" value="1"/>
</dbReference>
<comment type="subunit">
    <text evidence="2">Interacts with coenzyme Q.</text>
</comment>
<name>A0A4U0WAR2_9PEZI</name>
<dbReference type="GO" id="GO:0048039">
    <property type="term" value="F:ubiquinone binding"/>
    <property type="evidence" value="ECO:0007669"/>
    <property type="project" value="InterPro"/>
</dbReference>
<organism evidence="6 7">
    <name type="scientific">Cryomyces minteri</name>
    <dbReference type="NCBI Taxonomy" id="331657"/>
    <lineage>
        <taxon>Eukaryota</taxon>
        <taxon>Fungi</taxon>
        <taxon>Dikarya</taxon>
        <taxon>Ascomycota</taxon>
        <taxon>Pezizomycotina</taxon>
        <taxon>Dothideomycetes</taxon>
        <taxon>Dothideomycetes incertae sedis</taxon>
        <taxon>Cryomyces</taxon>
    </lineage>
</organism>
<dbReference type="EMBL" id="NAJN01001947">
    <property type="protein sequence ID" value="TKA59784.1"/>
    <property type="molecule type" value="Genomic_DNA"/>
</dbReference>
<evidence type="ECO:0000256" key="2">
    <source>
        <dbReference type="ARBA" id="ARBA00011814"/>
    </source>
</evidence>
<evidence type="ECO:0000259" key="5">
    <source>
        <dbReference type="Pfam" id="PF03364"/>
    </source>
</evidence>
<comment type="function">
    <text evidence="3">Required for the function of coenzyme Q in the respiratory chain. May serve as a chaperone or may be involved in the transport of Q6 from its site of synthesis to the catalytic sites of the respiratory complexes.</text>
</comment>
<evidence type="ECO:0000256" key="4">
    <source>
        <dbReference type="SAM" id="Phobius"/>
    </source>
</evidence>
<keyword evidence="4" id="KW-0472">Membrane</keyword>
<dbReference type="STRING" id="331657.A0A4U0WAR2"/>
<comment type="caution">
    <text evidence="6">The sequence shown here is derived from an EMBL/GenBank/DDBJ whole genome shotgun (WGS) entry which is preliminary data.</text>
</comment>
<proteinExistence type="inferred from homology"/>
<dbReference type="Pfam" id="PF03364">
    <property type="entry name" value="Polyketide_cyc"/>
    <property type="match status" value="1"/>
</dbReference>
<dbReference type="CDD" id="cd07813">
    <property type="entry name" value="COQ10p_like"/>
    <property type="match status" value="1"/>
</dbReference>
<dbReference type="InterPro" id="IPR023393">
    <property type="entry name" value="START-like_dom_sf"/>
</dbReference>
<dbReference type="Proteomes" id="UP000308768">
    <property type="component" value="Unassembled WGS sequence"/>
</dbReference>
<evidence type="ECO:0000313" key="6">
    <source>
        <dbReference type="EMBL" id="TKA59784.1"/>
    </source>
</evidence>
<evidence type="ECO:0000256" key="1">
    <source>
        <dbReference type="ARBA" id="ARBA00006885"/>
    </source>
</evidence>
<evidence type="ECO:0000313" key="7">
    <source>
        <dbReference type="Proteomes" id="UP000308768"/>
    </source>
</evidence>
<dbReference type="PANTHER" id="PTHR37490">
    <property type="entry name" value="EXPRESSED PROTEIN"/>
    <property type="match status" value="1"/>
</dbReference>
<comment type="similarity">
    <text evidence="1">Belongs to the COQ10 family.</text>
</comment>
<dbReference type="Gene3D" id="3.30.530.20">
    <property type="match status" value="1"/>
</dbReference>
<dbReference type="PANTHER" id="PTHR37490:SF2">
    <property type="match status" value="1"/>
</dbReference>
<keyword evidence="4" id="KW-1133">Transmembrane helix</keyword>
<protein>
    <recommendedName>
        <fullName evidence="5">Coenzyme Q-binding protein COQ10 START domain-containing protein</fullName>
    </recommendedName>
</protein>
<dbReference type="Pfam" id="PF11913">
    <property type="entry name" value="DUF3431"/>
    <property type="match status" value="1"/>
</dbReference>
<feature type="transmembrane region" description="Helical" evidence="4">
    <location>
        <begin position="302"/>
        <end position="320"/>
    </location>
</feature>
<dbReference type="GO" id="GO:0045333">
    <property type="term" value="P:cellular respiration"/>
    <property type="evidence" value="ECO:0007669"/>
    <property type="project" value="InterPro"/>
</dbReference>
<sequence length="662" mass="73760">MNTLYQCSHVLALLPRRTTTSLSSRALAFHLRPQPQQQQCRPFITNPFTPSVQSLSATRTLPYPAKAIYSIIADVSQYSAFLPYCQDSSITRYSSPDADGKKWPSEAKLVVGWNNISETFYSRIYCVPGSIVEAVGGATKTTLKEEEIAHHESGRTTEVEDKSTDESILTHLMTRWTVKPFPYKPPPPSNNVPSDLPAREQTEVSLAIEFQFANPLYGSMSKAVAPKVAGMMIEAFEQRVKSVLDGPGYGAPLQINLQQRHKSKHGCFDADEASSFLSAVSTAFEAEAEPSMATKLNCRTRFVVVAALLLPLFVGLFFVARHFQDLSNQYEARAYVWDYVKDLSSSRPDRQPLLGVGKPEDRVIVLARLERENVDWVEELLPRWQHAVYTVDPTTNISTNTLVTPVNKGHESMAYLTYIIDNFHSLPTTIAFLHSHHSGFFNAWHTDAPMHDNVYAMKHLQLEFVQRSGYVNLRCKWNPGCKKAHRRNTHITPEVWQGVFDGTSTPPVMNNGTSETDPDVAEKAVHVPTEVATACCAQFAVSRDQVLKRPLEDYVKFRLWIVDTKLDDAKSGRVMEYLWHIIFGMDAVSCPDEEVCYFTLNSLANPAVIGAAIGEHNSKRTGILTNGGGDSLAFEKLPNESLSMSTRQALDDAYGADSATLA</sequence>
<accession>A0A4U0WAR2</accession>
<reference evidence="6 7" key="1">
    <citation type="submission" date="2017-03" db="EMBL/GenBank/DDBJ databases">
        <title>Genomes of endolithic fungi from Antarctica.</title>
        <authorList>
            <person name="Coleine C."/>
            <person name="Masonjones S."/>
            <person name="Stajich J.E."/>
        </authorList>
    </citation>
    <scope>NUCLEOTIDE SEQUENCE [LARGE SCALE GENOMIC DNA]</scope>
    <source>
        <strain evidence="6 7">CCFEE 5187</strain>
    </source>
</reference>
<dbReference type="InterPro" id="IPR044996">
    <property type="entry name" value="COQ10-like"/>
</dbReference>
<dbReference type="InterPro" id="IPR021838">
    <property type="entry name" value="DUF3431"/>
</dbReference>
<gene>
    <name evidence="6" type="ORF">B0A49_12544</name>
</gene>
<keyword evidence="4" id="KW-0812">Transmembrane</keyword>
<evidence type="ECO:0000256" key="3">
    <source>
        <dbReference type="ARBA" id="ARBA00024947"/>
    </source>
</evidence>
<dbReference type="AlphaFoldDB" id="A0A4U0WAR2"/>
<feature type="domain" description="Coenzyme Q-binding protein COQ10 START" evidence="5">
    <location>
        <begin position="61"/>
        <end position="237"/>
    </location>
</feature>
<keyword evidence="7" id="KW-1185">Reference proteome</keyword>
<dbReference type="InterPro" id="IPR005031">
    <property type="entry name" value="COQ10_START"/>
</dbReference>